<keyword evidence="1" id="KW-0472">Membrane</keyword>
<sequence>MLRHIAFFLIILLLNIIQISFINLTDSVARLNILILFLVFLVFYFEEIPLLWWSLITGAVGELFSPYPFGMITVIIIVTAIALMFLFNNFLTNRSLYTFLLLSIAGTVIYNLLLLIVSYLFYLFNTSNLHLLDGRELWIGLLWQTIINGFAALIIFFATRLITNKFQKLFLDLKGK</sequence>
<organism evidence="2 3">
    <name type="scientific">Candidatus Kerfeldbacteria bacterium CG08_land_8_20_14_0_20_40_16</name>
    <dbReference type="NCBI Taxonomy" id="2014244"/>
    <lineage>
        <taxon>Bacteria</taxon>
        <taxon>Candidatus Kerfeldiibacteriota</taxon>
    </lineage>
</organism>
<keyword evidence="1" id="KW-1133">Transmembrane helix</keyword>
<dbReference type="AlphaFoldDB" id="A0A2H0YUJ2"/>
<proteinExistence type="predicted"/>
<feature type="transmembrane region" description="Helical" evidence="1">
    <location>
        <begin position="31"/>
        <end position="55"/>
    </location>
</feature>
<reference evidence="2 3" key="1">
    <citation type="submission" date="2017-09" db="EMBL/GenBank/DDBJ databases">
        <title>Depth-based differentiation of microbial function through sediment-hosted aquifers and enrichment of novel symbionts in the deep terrestrial subsurface.</title>
        <authorList>
            <person name="Probst A.J."/>
            <person name="Ladd B."/>
            <person name="Jarett J.K."/>
            <person name="Geller-Mcgrath D.E."/>
            <person name="Sieber C.M."/>
            <person name="Emerson J.B."/>
            <person name="Anantharaman K."/>
            <person name="Thomas B.C."/>
            <person name="Malmstrom R."/>
            <person name="Stieglmeier M."/>
            <person name="Klingl A."/>
            <person name="Woyke T."/>
            <person name="Ryan C.M."/>
            <person name="Banfield J.F."/>
        </authorList>
    </citation>
    <scope>NUCLEOTIDE SEQUENCE [LARGE SCALE GENOMIC DNA]</scope>
    <source>
        <strain evidence="2">CG08_land_8_20_14_0_20_40_16</strain>
    </source>
</reference>
<feature type="transmembrane region" description="Helical" evidence="1">
    <location>
        <begin position="6"/>
        <end position="24"/>
    </location>
</feature>
<dbReference type="Proteomes" id="UP000231542">
    <property type="component" value="Unassembled WGS sequence"/>
</dbReference>
<evidence type="ECO:0000313" key="2">
    <source>
        <dbReference type="EMBL" id="PIS42106.1"/>
    </source>
</evidence>
<protein>
    <recommendedName>
        <fullName evidence="4">Rod shape-determining protein MreD</fullName>
    </recommendedName>
</protein>
<feature type="transmembrane region" description="Helical" evidence="1">
    <location>
        <begin position="141"/>
        <end position="162"/>
    </location>
</feature>
<name>A0A2H0YUJ2_9BACT</name>
<comment type="caution">
    <text evidence="2">The sequence shown here is derived from an EMBL/GenBank/DDBJ whole genome shotgun (WGS) entry which is preliminary data.</text>
</comment>
<keyword evidence="1" id="KW-0812">Transmembrane</keyword>
<gene>
    <name evidence="2" type="ORF">COT24_05210</name>
</gene>
<dbReference type="EMBL" id="PEXU01000057">
    <property type="protein sequence ID" value="PIS42106.1"/>
    <property type="molecule type" value="Genomic_DNA"/>
</dbReference>
<feature type="transmembrane region" description="Helical" evidence="1">
    <location>
        <begin position="67"/>
        <end position="87"/>
    </location>
</feature>
<accession>A0A2H0YUJ2</accession>
<evidence type="ECO:0008006" key="4">
    <source>
        <dbReference type="Google" id="ProtNLM"/>
    </source>
</evidence>
<evidence type="ECO:0000256" key="1">
    <source>
        <dbReference type="SAM" id="Phobius"/>
    </source>
</evidence>
<evidence type="ECO:0000313" key="3">
    <source>
        <dbReference type="Proteomes" id="UP000231542"/>
    </source>
</evidence>
<feature type="transmembrane region" description="Helical" evidence="1">
    <location>
        <begin position="99"/>
        <end position="121"/>
    </location>
</feature>